<dbReference type="Proteomes" id="UP000751190">
    <property type="component" value="Unassembled WGS sequence"/>
</dbReference>
<feature type="transmembrane region" description="Helical" evidence="2">
    <location>
        <begin position="248"/>
        <end position="266"/>
    </location>
</feature>
<evidence type="ECO:0000256" key="1">
    <source>
        <dbReference type="SAM" id="MobiDB-lite"/>
    </source>
</evidence>
<feature type="transmembrane region" description="Helical" evidence="2">
    <location>
        <begin position="273"/>
        <end position="291"/>
    </location>
</feature>
<feature type="compositionally biased region" description="Gly residues" evidence="1">
    <location>
        <begin position="156"/>
        <end position="169"/>
    </location>
</feature>
<accession>A0A8J5XAZ2</accession>
<feature type="region of interest" description="Disordered" evidence="1">
    <location>
        <begin position="121"/>
        <end position="173"/>
    </location>
</feature>
<evidence type="ECO:0000256" key="2">
    <source>
        <dbReference type="SAM" id="Phobius"/>
    </source>
</evidence>
<evidence type="ECO:0000313" key="4">
    <source>
        <dbReference type="Proteomes" id="UP000751190"/>
    </source>
</evidence>
<feature type="transmembrane region" description="Helical" evidence="2">
    <location>
        <begin position="223"/>
        <end position="242"/>
    </location>
</feature>
<feature type="compositionally biased region" description="Basic and acidic residues" evidence="1">
    <location>
        <begin position="135"/>
        <end position="145"/>
    </location>
</feature>
<protein>
    <submittedName>
        <fullName evidence="3">Uncharacterized protein</fullName>
    </submittedName>
</protein>
<feature type="compositionally biased region" description="Low complexity" evidence="1">
    <location>
        <begin position="146"/>
        <end position="155"/>
    </location>
</feature>
<keyword evidence="2" id="KW-0472">Membrane</keyword>
<keyword evidence="2" id="KW-1133">Transmembrane helix</keyword>
<gene>
    <name evidence="3" type="ORF">KFE25_011951</name>
</gene>
<name>A0A8J5XAZ2_DIALT</name>
<evidence type="ECO:0000313" key="3">
    <source>
        <dbReference type="EMBL" id="KAG8457277.1"/>
    </source>
</evidence>
<dbReference type="EMBL" id="JAGTXO010000076">
    <property type="protein sequence ID" value="KAG8457277.1"/>
    <property type="molecule type" value="Genomic_DNA"/>
</dbReference>
<organism evidence="3 4">
    <name type="scientific">Diacronema lutheri</name>
    <name type="common">Unicellular marine alga</name>
    <name type="synonym">Monochrysis lutheri</name>
    <dbReference type="NCBI Taxonomy" id="2081491"/>
    <lineage>
        <taxon>Eukaryota</taxon>
        <taxon>Haptista</taxon>
        <taxon>Haptophyta</taxon>
        <taxon>Pavlovophyceae</taxon>
        <taxon>Pavlovales</taxon>
        <taxon>Pavlovaceae</taxon>
        <taxon>Diacronema</taxon>
    </lineage>
</organism>
<proteinExistence type="predicted"/>
<keyword evidence="4" id="KW-1185">Reference proteome</keyword>
<reference evidence="3" key="1">
    <citation type="submission" date="2021-05" db="EMBL/GenBank/DDBJ databases">
        <title>The genome of the haptophyte Pavlova lutheri (Diacronema luteri, Pavlovales) - a model for lipid biosynthesis in eukaryotic algae.</title>
        <authorList>
            <person name="Hulatt C.J."/>
            <person name="Posewitz M.C."/>
        </authorList>
    </citation>
    <scope>NUCLEOTIDE SEQUENCE</scope>
    <source>
        <strain evidence="3">NIVA-4/92</strain>
    </source>
</reference>
<sequence length="347" mass="35872">MGAEARTSRTSSEGMPEGHAAVIAIQNPGDDTDGGHAPPPMLAVPVPLPVDRAAATLSTCPPAAAPSDEPMILHVRCSGCSLVVQFPLIPDVRRHGIICSVCTTVSFPYVDAHLESAMRQTALPMRTDSGAAAGEGRRGGGDHPRPAGAADAAAGADGGGGGGGGGGGAAADARGGRASRLHAMFAGATSTRAGSGSTAAGGLAEQLPGPMAALCALSRVAKWFAAVHVLLLLVEALMGTAATLFPPFSLLLLIGIVPCIVGYVGASRFDHRLVVVYLAFCLTLIGYSAYVTYVVPTIWKLLLLLLQVYMCRVVLRFYRWLLRLSAAEREHTLSELRATGRATLMPW</sequence>
<dbReference type="OrthoDB" id="10558353at2759"/>
<comment type="caution">
    <text evidence="3">The sequence shown here is derived from an EMBL/GenBank/DDBJ whole genome shotgun (WGS) entry which is preliminary data.</text>
</comment>
<dbReference type="AlphaFoldDB" id="A0A8J5XAZ2"/>
<keyword evidence="2" id="KW-0812">Transmembrane</keyword>